<organism evidence="1 2">
    <name type="scientific">Chitinophaga flava</name>
    <dbReference type="NCBI Taxonomy" id="2259036"/>
    <lineage>
        <taxon>Bacteria</taxon>
        <taxon>Pseudomonadati</taxon>
        <taxon>Bacteroidota</taxon>
        <taxon>Chitinophagia</taxon>
        <taxon>Chitinophagales</taxon>
        <taxon>Chitinophagaceae</taxon>
        <taxon>Chitinophaga</taxon>
    </lineage>
</organism>
<gene>
    <name evidence="1" type="ORF">DF182_01020</name>
</gene>
<name>A0A365XY13_9BACT</name>
<proteinExistence type="predicted"/>
<dbReference type="AlphaFoldDB" id="A0A365XY13"/>
<comment type="caution">
    <text evidence="1">The sequence shown here is derived from an EMBL/GenBank/DDBJ whole genome shotgun (WGS) entry which is preliminary data.</text>
</comment>
<evidence type="ECO:0000313" key="2">
    <source>
        <dbReference type="Proteomes" id="UP000253410"/>
    </source>
</evidence>
<accession>A0A365XY13</accession>
<evidence type="ECO:0008006" key="3">
    <source>
        <dbReference type="Google" id="ProtNLM"/>
    </source>
</evidence>
<evidence type="ECO:0000313" key="1">
    <source>
        <dbReference type="EMBL" id="RBL91237.1"/>
    </source>
</evidence>
<reference evidence="1 2" key="1">
    <citation type="submission" date="2018-05" db="EMBL/GenBank/DDBJ databases">
        <title>Chitinophaga sp. K3CV102501T nov., isolated from isolated from a monsoon evergreen broad-leaved forest soil.</title>
        <authorList>
            <person name="Lv Y."/>
        </authorList>
    </citation>
    <scope>NUCLEOTIDE SEQUENCE [LARGE SCALE GENOMIC DNA]</scope>
    <source>
        <strain evidence="1 2">GDMCC 1.1325</strain>
    </source>
</reference>
<protein>
    <recommendedName>
        <fullName evidence="3">Outer membrane protein beta-barrel domain-containing protein</fullName>
    </recommendedName>
</protein>
<sequence>MQQASAQINWGFSVETSIYEGGWTKHIPYIPTGDFRGFDHKFTLKAGLALEKKLNKNTGLHLNPSFLWGSHSYYSHIPVNNFQAELPLLLMKSLPVQHNSRWLYGIGLSADLNLTKDNKPISEQYNIHPITGEFTSVSFIGLYHQQLIVPAIVLESGFDIGITSRSALYIGLLGHLQLFRSNYLSGEVYSNTGGYFQTLKGDAFSTSYFSLKLAYKFMKGNVGKK</sequence>
<dbReference type="Proteomes" id="UP000253410">
    <property type="component" value="Unassembled WGS sequence"/>
</dbReference>
<dbReference type="EMBL" id="QFFJ01000001">
    <property type="protein sequence ID" value="RBL91237.1"/>
    <property type="molecule type" value="Genomic_DNA"/>
</dbReference>
<keyword evidence="2" id="KW-1185">Reference proteome</keyword>